<name>A0ABT4AQT9_9ACTN</name>
<organism evidence="8 9">
    <name type="scientific">Paractinoplanes pyxinae</name>
    <dbReference type="NCBI Taxonomy" id="2997416"/>
    <lineage>
        <taxon>Bacteria</taxon>
        <taxon>Bacillati</taxon>
        <taxon>Actinomycetota</taxon>
        <taxon>Actinomycetes</taxon>
        <taxon>Micromonosporales</taxon>
        <taxon>Micromonosporaceae</taxon>
        <taxon>Paractinoplanes</taxon>
    </lineage>
</organism>
<evidence type="ECO:0000256" key="2">
    <source>
        <dbReference type="ARBA" id="ARBA00022475"/>
    </source>
</evidence>
<dbReference type="RefSeq" id="WP_267560366.1">
    <property type="nucleotide sequence ID" value="NZ_JAPNTZ010000001.1"/>
</dbReference>
<evidence type="ECO:0000256" key="1">
    <source>
        <dbReference type="ARBA" id="ARBA00004651"/>
    </source>
</evidence>
<comment type="caution">
    <text evidence="8">The sequence shown here is derived from an EMBL/GenBank/DDBJ whole genome shotgun (WGS) entry which is preliminary data.</text>
</comment>
<dbReference type="InterPro" id="IPR022324">
    <property type="entry name" value="Bacilysin_exporter_BacE_put"/>
</dbReference>
<dbReference type="InterPro" id="IPR011701">
    <property type="entry name" value="MFS"/>
</dbReference>
<sequence>MATYRELFAYREFRYLYGGQVLSYLGDQVAAVAVAVLVFDRTNSALLSAVAYASSWLPGVLGGPVLSTYADRLPRRSVLIVCDLARAALIALVAVPGLPLWVAIVLLYAAHLFSPPFVAARAALMPEMLPGEAYIAGNGLSNITSQLSQLFGFVAGGVIVAAVGPVWSLLGNAATFVASALLISAGLARRPAPTLSGETTGLLAQSRDGIRYILADPWLRTCLALVWVASAFSFAPEAIAYPWADSLGGGPAQAGLLLAAPSAGFLLGAILLTRVLSPETRDRVLRPAAVLSTVALVPALLDPGLPVVLLLLAAAGLGASFIVPLNAIFVRRVAPEFRGRAMGVAASGLLVVQGLAFLAAGAAVQAGLSPSTVVGLSGLLGTAAVLVTRMARVPARADS</sequence>
<accession>A0ABT4AQT9</accession>
<keyword evidence="4 6" id="KW-1133">Transmembrane helix</keyword>
<feature type="transmembrane region" description="Helical" evidence="6">
    <location>
        <begin position="368"/>
        <end position="387"/>
    </location>
</feature>
<feature type="transmembrane region" description="Helical" evidence="6">
    <location>
        <begin position="21"/>
        <end position="39"/>
    </location>
</feature>
<dbReference type="PANTHER" id="PTHR23513">
    <property type="entry name" value="INTEGRAL MEMBRANE EFFLUX PROTEIN-RELATED"/>
    <property type="match status" value="1"/>
</dbReference>
<dbReference type="Gene3D" id="1.20.1250.20">
    <property type="entry name" value="MFS general substrate transporter like domains"/>
    <property type="match status" value="1"/>
</dbReference>
<feature type="transmembrane region" description="Helical" evidence="6">
    <location>
        <begin position="217"/>
        <end position="235"/>
    </location>
</feature>
<evidence type="ECO:0000313" key="8">
    <source>
        <dbReference type="EMBL" id="MCY1136606.1"/>
    </source>
</evidence>
<dbReference type="EMBL" id="JAPNTZ010000001">
    <property type="protein sequence ID" value="MCY1136606.1"/>
    <property type="molecule type" value="Genomic_DNA"/>
</dbReference>
<dbReference type="PRINTS" id="PR01988">
    <property type="entry name" value="EXPORTERBACE"/>
</dbReference>
<evidence type="ECO:0000256" key="5">
    <source>
        <dbReference type="ARBA" id="ARBA00023136"/>
    </source>
</evidence>
<keyword evidence="9" id="KW-1185">Reference proteome</keyword>
<feature type="domain" description="Major facilitator superfamily (MFS) profile" evidence="7">
    <location>
        <begin position="210"/>
        <end position="399"/>
    </location>
</feature>
<dbReference type="PROSITE" id="PS50850">
    <property type="entry name" value="MFS"/>
    <property type="match status" value="1"/>
</dbReference>
<dbReference type="Pfam" id="PF07690">
    <property type="entry name" value="MFS_1"/>
    <property type="match status" value="2"/>
</dbReference>
<feature type="transmembrane region" description="Helical" evidence="6">
    <location>
        <begin position="87"/>
        <end position="110"/>
    </location>
</feature>
<dbReference type="InterPro" id="IPR036259">
    <property type="entry name" value="MFS_trans_sf"/>
</dbReference>
<evidence type="ECO:0000313" key="9">
    <source>
        <dbReference type="Proteomes" id="UP001151002"/>
    </source>
</evidence>
<feature type="transmembrane region" description="Helical" evidence="6">
    <location>
        <begin position="307"/>
        <end position="329"/>
    </location>
</feature>
<evidence type="ECO:0000256" key="6">
    <source>
        <dbReference type="SAM" id="Phobius"/>
    </source>
</evidence>
<keyword evidence="3 6" id="KW-0812">Transmembrane</keyword>
<dbReference type="InterPro" id="IPR020846">
    <property type="entry name" value="MFS_dom"/>
</dbReference>
<dbReference type="PANTHER" id="PTHR23513:SF11">
    <property type="entry name" value="STAPHYLOFERRIN A TRANSPORTER"/>
    <property type="match status" value="1"/>
</dbReference>
<feature type="transmembrane region" description="Helical" evidence="6">
    <location>
        <begin position="150"/>
        <end position="183"/>
    </location>
</feature>
<evidence type="ECO:0000259" key="7">
    <source>
        <dbReference type="PROSITE" id="PS50850"/>
    </source>
</evidence>
<comment type="subcellular location">
    <subcellularLocation>
        <location evidence="1">Cell membrane</location>
        <topology evidence="1">Multi-pass membrane protein</topology>
    </subcellularLocation>
</comment>
<dbReference type="SUPFAM" id="SSF103473">
    <property type="entry name" value="MFS general substrate transporter"/>
    <property type="match status" value="1"/>
</dbReference>
<evidence type="ECO:0000256" key="4">
    <source>
        <dbReference type="ARBA" id="ARBA00022989"/>
    </source>
</evidence>
<feature type="transmembrane region" description="Helical" evidence="6">
    <location>
        <begin position="45"/>
        <end position="66"/>
    </location>
</feature>
<feature type="transmembrane region" description="Helical" evidence="6">
    <location>
        <begin position="341"/>
        <end position="362"/>
    </location>
</feature>
<gene>
    <name evidence="8" type="ORF">OWR29_01250</name>
</gene>
<proteinExistence type="predicted"/>
<dbReference type="Proteomes" id="UP001151002">
    <property type="component" value="Unassembled WGS sequence"/>
</dbReference>
<feature type="transmembrane region" description="Helical" evidence="6">
    <location>
        <begin position="255"/>
        <end position="272"/>
    </location>
</feature>
<dbReference type="CDD" id="cd06173">
    <property type="entry name" value="MFS_MefA_like"/>
    <property type="match status" value="1"/>
</dbReference>
<protein>
    <submittedName>
        <fullName evidence="8">MFS transporter</fullName>
    </submittedName>
</protein>
<keyword evidence="5 6" id="KW-0472">Membrane</keyword>
<evidence type="ECO:0000256" key="3">
    <source>
        <dbReference type="ARBA" id="ARBA00022692"/>
    </source>
</evidence>
<reference evidence="8" key="1">
    <citation type="submission" date="2022-11" db="EMBL/GenBank/DDBJ databases">
        <authorList>
            <person name="Somphong A."/>
            <person name="Phongsopitanun W."/>
        </authorList>
    </citation>
    <scope>NUCLEOTIDE SEQUENCE</scope>
    <source>
        <strain evidence="8">Pm04-4</strain>
    </source>
</reference>
<feature type="transmembrane region" description="Helical" evidence="6">
    <location>
        <begin position="284"/>
        <end position="301"/>
    </location>
</feature>
<keyword evidence="2" id="KW-1003">Cell membrane</keyword>